<dbReference type="KEGG" id="pbu:L21SP3_01563"/>
<accession>A0A1Q2HQZ3</accession>
<organism evidence="1 2">
    <name type="scientific">Sedimentisphaera cyanobacteriorum</name>
    <dbReference type="NCBI Taxonomy" id="1940790"/>
    <lineage>
        <taxon>Bacteria</taxon>
        <taxon>Pseudomonadati</taxon>
        <taxon>Planctomycetota</taxon>
        <taxon>Phycisphaerae</taxon>
        <taxon>Sedimentisphaerales</taxon>
        <taxon>Sedimentisphaeraceae</taxon>
        <taxon>Sedimentisphaera</taxon>
    </lineage>
</organism>
<sequence length="190" mass="22200">MIDLFNLVKASKSLCSDFLWVLKHSKELQKSLKLRVPLNYFRLYHRNICHTSVDLARQMAQNDEKAVLRSAQDLLDSSCNLISHILHCQIPNPPINACVKFLKQNEGGEYIVSTWIRSKNSYNRSFENDEYSLKQSSIFCALSGQEDENNHNWDTFHFFHCGNLHNRNFATPRTDEWKNSINRQLCSQYA</sequence>
<name>A0A1Q2HQZ3_9BACT</name>
<evidence type="ECO:0000313" key="2">
    <source>
        <dbReference type="Proteomes" id="UP000188273"/>
    </source>
</evidence>
<reference evidence="2" key="1">
    <citation type="submission" date="2017-02" db="EMBL/GenBank/DDBJ databases">
        <title>Comparative genomics and description of representatives of a novel lineage of planctomycetes thriving in anoxic sediments.</title>
        <authorList>
            <person name="Spring S."/>
            <person name="Bunk B."/>
            <person name="Sproer C."/>
            <person name="Klenk H.-P."/>
        </authorList>
    </citation>
    <scope>NUCLEOTIDE SEQUENCE [LARGE SCALE GENOMIC DNA]</scope>
    <source>
        <strain evidence="2">L21-RPul-D3</strain>
    </source>
</reference>
<dbReference type="STRING" id="1940790.L21SP3_01563"/>
<protein>
    <submittedName>
        <fullName evidence="1">Uncharacterized protein</fullName>
    </submittedName>
</protein>
<gene>
    <name evidence="1" type="ORF">L21SP3_01563</name>
</gene>
<dbReference type="EMBL" id="CP019633">
    <property type="protein sequence ID" value="AQQ09751.1"/>
    <property type="molecule type" value="Genomic_DNA"/>
</dbReference>
<evidence type="ECO:0000313" key="1">
    <source>
        <dbReference type="EMBL" id="AQQ09751.1"/>
    </source>
</evidence>
<dbReference type="Proteomes" id="UP000188273">
    <property type="component" value="Chromosome"/>
</dbReference>
<dbReference type="AlphaFoldDB" id="A0A1Q2HQZ3"/>
<proteinExistence type="predicted"/>
<keyword evidence="2" id="KW-1185">Reference proteome</keyword>